<feature type="transmembrane region" description="Helical" evidence="6">
    <location>
        <begin position="347"/>
        <end position="368"/>
    </location>
</feature>
<dbReference type="AlphaFoldDB" id="A0A919QES8"/>
<keyword evidence="5 6" id="KW-0472">Membrane</keyword>
<comment type="subcellular location">
    <subcellularLocation>
        <location evidence="1">Cell membrane</location>
        <topology evidence="1">Multi-pass membrane protein</topology>
    </subcellularLocation>
</comment>
<evidence type="ECO:0000256" key="2">
    <source>
        <dbReference type="ARBA" id="ARBA00022475"/>
    </source>
</evidence>
<gene>
    <name evidence="7" type="ORF">Aph01nite_61640</name>
</gene>
<protein>
    <submittedName>
        <fullName evidence="7">MFS transporter</fullName>
    </submittedName>
</protein>
<feature type="transmembrane region" description="Helical" evidence="6">
    <location>
        <begin position="254"/>
        <end position="274"/>
    </location>
</feature>
<feature type="transmembrane region" description="Helical" evidence="6">
    <location>
        <begin position="46"/>
        <end position="66"/>
    </location>
</feature>
<feature type="transmembrane region" description="Helical" evidence="6">
    <location>
        <begin position="305"/>
        <end position="326"/>
    </location>
</feature>
<name>A0A919QES8_9ACTN</name>
<comment type="caution">
    <text evidence="7">The sequence shown here is derived from an EMBL/GenBank/DDBJ whole genome shotgun (WGS) entry which is preliminary data.</text>
</comment>
<organism evidence="7 8">
    <name type="scientific">Acrocarpospora phusangensis</name>
    <dbReference type="NCBI Taxonomy" id="1070424"/>
    <lineage>
        <taxon>Bacteria</taxon>
        <taxon>Bacillati</taxon>
        <taxon>Actinomycetota</taxon>
        <taxon>Actinomycetes</taxon>
        <taxon>Streptosporangiales</taxon>
        <taxon>Streptosporangiaceae</taxon>
        <taxon>Acrocarpospora</taxon>
    </lineage>
</organism>
<dbReference type="SUPFAM" id="SSF103473">
    <property type="entry name" value="MFS general substrate transporter"/>
    <property type="match status" value="1"/>
</dbReference>
<keyword evidence="2" id="KW-1003">Cell membrane</keyword>
<reference evidence="7" key="1">
    <citation type="submission" date="2021-01" db="EMBL/GenBank/DDBJ databases">
        <title>Whole genome shotgun sequence of Acrocarpospora phusangensis NBRC 108782.</title>
        <authorList>
            <person name="Komaki H."/>
            <person name="Tamura T."/>
        </authorList>
    </citation>
    <scope>NUCLEOTIDE SEQUENCE</scope>
    <source>
        <strain evidence="7">NBRC 108782</strain>
    </source>
</reference>
<dbReference type="PANTHER" id="PTHR23513">
    <property type="entry name" value="INTEGRAL MEMBRANE EFFLUX PROTEIN-RELATED"/>
    <property type="match status" value="1"/>
</dbReference>
<dbReference type="GO" id="GO:0005886">
    <property type="term" value="C:plasma membrane"/>
    <property type="evidence" value="ECO:0007669"/>
    <property type="project" value="UniProtKB-SubCell"/>
</dbReference>
<evidence type="ECO:0000256" key="5">
    <source>
        <dbReference type="ARBA" id="ARBA00023136"/>
    </source>
</evidence>
<evidence type="ECO:0000256" key="4">
    <source>
        <dbReference type="ARBA" id="ARBA00022989"/>
    </source>
</evidence>
<evidence type="ECO:0000313" key="8">
    <source>
        <dbReference type="Proteomes" id="UP000640052"/>
    </source>
</evidence>
<feature type="transmembrane region" description="Helical" evidence="6">
    <location>
        <begin position="78"/>
        <end position="99"/>
    </location>
</feature>
<feature type="transmembrane region" description="Helical" evidence="6">
    <location>
        <begin position="105"/>
        <end position="127"/>
    </location>
</feature>
<dbReference type="InterPro" id="IPR011701">
    <property type="entry name" value="MFS"/>
</dbReference>
<dbReference type="Pfam" id="PF07690">
    <property type="entry name" value="MFS_1"/>
    <property type="match status" value="1"/>
</dbReference>
<feature type="transmembrane region" description="Helical" evidence="6">
    <location>
        <begin position="16"/>
        <end position="40"/>
    </location>
</feature>
<evidence type="ECO:0000256" key="6">
    <source>
        <dbReference type="SAM" id="Phobius"/>
    </source>
</evidence>
<feature type="transmembrane region" description="Helical" evidence="6">
    <location>
        <begin position="217"/>
        <end position="242"/>
    </location>
</feature>
<evidence type="ECO:0000256" key="1">
    <source>
        <dbReference type="ARBA" id="ARBA00004651"/>
    </source>
</evidence>
<dbReference type="RefSeq" id="WP_204044499.1">
    <property type="nucleotide sequence ID" value="NZ_BOOA01000065.1"/>
</dbReference>
<dbReference type="Gene3D" id="1.20.1250.20">
    <property type="entry name" value="MFS general substrate transporter like domains"/>
    <property type="match status" value="1"/>
</dbReference>
<dbReference type="InterPro" id="IPR036259">
    <property type="entry name" value="MFS_trans_sf"/>
</dbReference>
<keyword evidence="3 6" id="KW-0812">Transmembrane</keyword>
<sequence>MPDLTQPRMGRYVRRYVLGSSVSAFGNQMAAVALPVALLWHGAGAASLGVVLGAAILPKTVFLLAGGVISDRLDRRGVLILGDLLMAATQVATALLLWHGGTRQLPLLVILQILYGCANALAVPALIGVLPQLVPPDGLQRANAVLRTAMNTASVLGPPAAAGFAAALRPEWALLANAVTFLVSAAAVSGLPKLSAPSARASFLRELAAGWSVFRRTTWVWLMVGSFAIYQATVLPVVFVIGPLVTQDDVGASGWAAVLTARSAGAILGGVLLLRWRPRRPVALACALLLLDLPFLLGLSAGLGVVALVLASVVATVGLLAADTLWESALQENVDPAFLSRISSYDWMGSVFFAPLGYLAVGAVAAAAGTSATVVAITILHGVIHLLLPLARPIRAVRREPSPASV</sequence>
<dbReference type="CDD" id="cd06173">
    <property type="entry name" value="MFS_MefA_like"/>
    <property type="match status" value="1"/>
</dbReference>
<evidence type="ECO:0000256" key="3">
    <source>
        <dbReference type="ARBA" id="ARBA00022692"/>
    </source>
</evidence>
<accession>A0A919QES8</accession>
<dbReference type="Proteomes" id="UP000640052">
    <property type="component" value="Unassembled WGS sequence"/>
</dbReference>
<keyword evidence="4 6" id="KW-1133">Transmembrane helix</keyword>
<evidence type="ECO:0000313" key="7">
    <source>
        <dbReference type="EMBL" id="GIH27854.1"/>
    </source>
</evidence>
<keyword evidence="8" id="KW-1185">Reference proteome</keyword>
<dbReference type="PANTHER" id="PTHR23513:SF11">
    <property type="entry name" value="STAPHYLOFERRIN A TRANSPORTER"/>
    <property type="match status" value="1"/>
</dbReference>
<dbReference type="EMBL" id="BOOA01000065">
    <property type="protein sequence ID" value="GIH27854.1"/>
    <property type="molecule type" value="Genomic_DNA"/>
</dbReference>
<dbReference type="GO" id="GO:0022857">
    <property type="term" value="F:transmembrane transporter activity"/>
    <property type="evidence" value="ECO:0007669"/>
    <property type="project" value="InterPro"/>
</dbReference>
<proteinExistence type="predicted"/>